<dbReference type="AlphaFoldDB" id="M2Y5Q1"/>
<dbReference type="OMA" id="GYVQWHS"/>
<dbReference type="GO" id="GO:0008270">
    <property type="term" value="F:zinc ion binding"/>
    <property type="evidence" value="ECO:0007669"/>
    <property type="project" value="InterPro"/>
</dbReference>
<feature type="region of interest" description="Disordered" evidence="4">
    <location>
        <begin position="1"/>
        <end position="30"/>
    </location>
</feature>
<reference evidence="6 7" key="2">
    <citation type="journal article" date="2012" name="PLoS Pathog.">
        <title>Diverse lifestyles and strategies of plant pathogenesis encoded in the genomes of eighteen Dothideomycetes fungi.</title>
        <authorList>
            <person name="Ohm R.A."/>
            <person name="Feau N."/>
            <person name="Henrissat B."/>
            <person name="Schoch C.L."/>
            <person name="Horwitz B.A."/>
            <person name="Barry K.W."/>
            <person name="Condon B.J."/>
            <person name="Copeland A.C."/>
            <person name="Dhillon B."/>
            <person name="Glaser F."/>
            <person name="Hesse C.N."/>
            <person name="Kosti I."/>
            <person name="LaButti K."/>
            <person name="Lindquist E.A."/>
            <person name="Lucas S."/>
            <person name="Salamov A.A."/>
            <person name="Bradshaw R.E."/>
            <person name="Ciuffetti L."/>
            <person name="Hamelin R.C."/>
            <person name="Kema G.H.J."/>
            <person name="Lawrence C."/>
            <person name="Scott J.A."/>
            <person name="Spatafora J.W."/>
            <person name="Turgeon B.G."/>
            <person name="de Wit P.J.G.M."/>
            <person name="Zhong S."/>
            <person name="Goodwin S.B."/>
            <person name="Grigoriev I.V."/>
        </authorList>
    </citation>
    <scope>NUCLEOTIDE SEQUENCE [LARGE SCALE GENOMIC DNA]</scope>
    <source>
        <strain evidence="7">NZE10 / CBS 128990</strain>
    </source>
</reference>
<name>M2Y5Q1_DOTSN</name>
<dbReference type="SUPFAM" id="SSF57701">
    <property type="entry name" value="Zn2/Cys6 DNA-binding domain"/>
    <property type="match status" value="1"/>
</dbReference>
<dbReference type="Gene3D" id="4.10.240.10">
    <property type="entry name" value="Zn(2)-C6 fungal-type DNA-binding domain"/>
    <property type="match status" value="1"/>
</dbReference>
<dbReference type="InterPro" id="IPR050613">
    <property type="entry name" value="Sec_Metabolite_Reg"/>
</dbReference>
<dbReference type="GO" id="GO:0005634">
    <property type="term" value="C:nucleus"/>
    <property type="evidence" value="ECO:0007669"/>
    <property type="project" value="UniProtKB-SubCell"/>
</dbReference>
<feature type="region of interest" description="Disordered" evidence="4">
    <location>
        <begin position="95"/>
        <end position="133"/>
    </location>
</feature>
<dbReference type="PROSITE" id="PS00463">
    <property type="entry name" value="ZN2_CY6_FUNGAL_1"/>
    <property type="match status" value="1"/>
</dbReference>
<dbReference type="SMART" id="SM00066">
    <property type="entry name" value="GAL4"/>
    <property type="match status" value="1"/>
</dbReference>
<evidence type="ECO:0000256" key="4">
    <source>
        <dbReference type="SAM" id="MobiDB-lite"/>
    </source>
</evidence>
<keyword evidence="7" id="KW-1185">Reference proteome</keyword>
<feature type="region of interest" description="Disordered" evidence="4">
    <location>
        <begin position="63"/>
        <end position="83"/>
    </location>
</feature>
<proteinExistence type="predicted"/>
<dbReference type="eggNOG" id="ENOG502SJTI">
    <property type="taxonomic scope" value="Eukaryota"/>
</dbReference>
<dbReference type="PROSITE" id="PS50048">
    <property type="entry name" value="ZN2_CY6_FUNGAL_2"/>
    <property type="match status" value="1"/>
</dbReference>
<sequence>MSMSSVHKLLGSSSNNSRWDPTKSVNKPGTSCLGCRRRKLKCTREHEGCRNCTKADLPCVYPTPESGIKRKRGPYKKDKPARQRHLEDLVKYLEPKNDGYGSEGAASPSQQSSSDQRQSASGPSTNSTASRPSMQIAHSEALVKDALIALTRTSVSDHEPRLDAGYLFARSQAAAGQASSTNEHPSLRRILEYWSIYESRVDPVTKVIHCPSFAKMLFGTIDKLDNISSTTEALLFSMYYAAVSTCTARETRRRFGESQDLLLRHYGQHIETALSNNYDAPTLEQLQALVLHIICIRRQDNTTNLKALFTLAVRSAQIMGVNEDPEGRFPPYETELRRRLWYHLCGLENRTAEESGTRSASLMQDHNVQIPSNFNDRDLDPCMTEAPRPRLGVTEMTFPLLRFEVHRFIFGLVLIRRQQSAKRAGVEAIQHDQNEFLEQVRSRLQSQYIVYLHPSRPYDWMCLQFIQGMLIKAQMMIDVPSGSIPTKEMPETQRMNLLRASIGVIQTTHVLAIDERIADWIWYFRGYVQWHSLAIVVAELGCSTNMEFTDMAWRVMDPVLSDWDAIYKTRKDEPAWDHVNAMIERARRVRRRRHTHQNKAQRLRQTEADRILQELSPSLPMTPTAVPTHSQTPGYTSSDSVPADHRTVMKAHQAHMQQFDQNSTLDCQAPGSLTSNGGIMNFDIDFDNLDAFDIDFGAFDQVFNSNTWEMLSPLPGAYVPSEQAYQGMQMQQQGYR</sequence>
<evidence type="ECO:0000313" key="7">
    <source>
        <dbReference type="Proteomes" id="UP000016933"/>
    </source>
</evidence>
<gene>
    <name evidence="6" type="ORF">DOTSEDRAFT_54348</name>
</gene>
<dbReference type="Pfam" id="PF00172">
    <property type="entry name" value="Zn_clus"/>
    <property type="match status" value="1"/>
</dbReference>
<organism evidence="6 7">
    <name type="scientific">Dothistroma septosporum (strain NZE10 / CBS 128990)</name>
    <name type="common">Red band needle blight fungus</name>
    <name type="synonym">Mycosphaerella pini</name>
    <dbReference type="NCBI Taxonomy" id="675120"/>
    <lineage>
        <taxon>Eukaryota</taxon>
        <taxon>Fungi</taxon>
        <taxon>Dikarya</taxon>
        <taxon>Ascomycota</taxon>
        <taxon>Pezizomycotina</taxon>
        <taxon>Dothideomycetes</taxon>
        <taxon>Dothideomycetidae</taxon>
        <taxon>Mycosphaerellales</taxon>
        <taxon>Mycosphaerellaceae</taxon>
        <taxon>Dothistroma</taxon>
    </lineage>
</organism>
<dbReference type="InterPro" id="IPR007219">
    <property type="entry name" value="XnlR_reg_dom"/>
</dbReference>
<keyword evidence="2" id="KW-0479">Metal-binding</keyword>
<dbReference type="GO" id="GO:0006351">
    <property type="term" value="P:DNA-templated transcription"/>
    <property type="evidence" value="ECO:0007669"/>
    <property type="project" value="InterPro"/>
</dbReference>
<dbReference type="OrthoDB" id="424974at2759"/>
<evidence type="ECO:0000256" key="3">
    <source>
        <dbReference type="ARBA" id="ARBA00023242"/>
    </source>
</evidence>
<comment type="subcellular location">
    <subcellularLocation>
        <location evidence="1">Nucleus</location>
    </subcellularLocation>
</comment>
<dbReference type="Pfam" id="PF04082">
    <property type="entry name" value="Fungal_trans"/>
    <property type="match status" value="1"/>
</dbReference>
<dbReference type="InterPro" id="IPR001138">
    <property type="entry name" value="Zn2Cys6_DnaBD"/>
</dbReference>
<dbReference type="PANTHER" id="PTHR31001">
    <property type="entry name" value="UNCHARACTERIZED TRANSCRIPTIONAL REGULATORY PROTEIN"/>
    <property type="match status" value="1"/>
</dbReference>
<dbReference type="EMBL" id="KB446540">
    <property type="protein sequence ID" value="EME43574.1"/>
    <property type="molecule type" value="Genomic_DNA"/>
</dbReference>
<reference evidence="7" key="1">
    <citation type="journal article" date="2012" name="PLoS Genet.">
        <title>The genomes of the fungal plant pathogens Cladosporium fulvum and Dothistroma septosporum reveal adaptation to different hosts and lifestyles but also signatures of common ancestry.</title>
        <authorList>
            <person name="de Wit P.J.G.M."/>
            <person name="van der Burgt A."/>
            <person name="Oekmen B."/>
            <person name="Stergiopoulos I."/>
            <person name="Abd-Elsalam K.A."/>
            <person name="Aerts A.L."/>
            <person name="Bahkali A.H."/>
            <person name="Beenen H.G."/>
            <person name="Chettri P."/>
            <person name="Cox M.P."/>
            <person name="Datema E."/>
            <person name="de Vries R.P."/>
            <person name="Dhillon B."/>
            <person name="Ganley A.R."/>
            <person name="Griffiths S.A."/>
            <person name="Guo Y."/>
            <person name="Hamelin R.C."/>
            <person name="Henrissat B."/>
            <person name="Kabir M.S."/>
            <person name="Jashni M.K."/>
            <person name="Kema G."/>
            <person name="Klaubauf S."/>
            <person name="Lapidus A."/>
            <person name="Levasseur A."/>
            <person name="Lindquist E."/>
            <person name="Mehrabi R."/>
            <person name="Ohm R.A."/>
            <person name="Owen T.J."/>
            <person name="Salamov A."/>
            <person name="Schwelm A."/>
            <person name="Schijlen E."/>
            <person name="Sun H."/>
            <person name="van den Burg H.A."/>
            <person name="van Ham R.C.H.J."/>
            <person name="Zhang S."/>
            <person name="Goodwin S.B."/>
            <person name="Grigoriev I.V."/>
            <person name="Collemare J."/>
            <person name="Bradshaw R.E."/>
        </authorList>
    </citation>
    <scope>NUCLEOTIDE SEQUENCE [LARGE SCALE GENOMIC DNA]</scope>
    <source>
        <strain evidence="7">NZE10 / CBS 128990</strain>
    </source>
</reference>
<feature type="region of interest" description="Disordered" evidence="4">
    <location>
        <begin position="618"/>
        <end position="641"/>
    </location>
</feature>
<evidence type="ECO:0000256" key="1">
    <source>
        <dbReference type="ARBA" id="ARBA00004123"/>
    </source>
</evidence>
<dbReference type="CDD" id="cd12148">
    <property type="entry name" value="fungal_TF_MHR"/>
    <property type="match status" value="1"/>
</dbReference>
<dbReference type="GO" id="GO:0003677">
    <property type="term" value="F:DNA binding"/>
    <property type="evidence" value="ECO:0007669"/>
    <property type="project" value="InterPro"/>
</dbReference>
<dbReference type="InterPro" id="IPR036864">
    <property type="entry name" value="Zn2-C6_fun-type_DNA-bd_sf"/>
</dbReference>
<dbReference type="PANTHER" id="PTHR31001:SF77">
    <property type="entry name" value="TRANSCRIPTION FACTOR, PUTATIVE (AFU_ORTHOLOGUE AFUA_3G12940)-RELATED"/>
    <property type="match status" value="1"/>
</dbReference>
<feature type="compositionally biased region" description="Polar residues" evidence="4">
    <location>
        <begin position="1"/>
        <end position="29"/>
    </location>
</feature>
<evidence type="ECO:0000256" key="2">
    <source>
        <dbReference type="ARBA" id="ARBA00022723"/>
    </source>
</evidence>
<dbReference type="HOGENOM" id="CLU_004083_7_3_1"/>
<dbReference type="Proteomes" id="UP000016933">
    <property type="component" value="Unassembled WGS sequence"/>
</dbReference>
<dbReference type="STRING" id="675120.M2Y5Q1"/>
<dbReference type="GO" id="GO:0000981">
    <property type="term" value="F:DNA-binding transcription factor activity, RNA polymerase II-specific"/>
    <property type="evidence" value="ECO:0007669"/>
    <property type="project" value="InterPro"/>
</dbReference>
<feature type="compositionally biased region" description="Low complexity" evidence="4">
    <location>
        <begin position="103"/>
        <end position="124"/>
    </location>
</feature>
<evidence type="ECO:0000313" key="6">
    <source>
        <dbReference type="EMBL" id="EME43574.1"/>
    </source>
</evidence>
<feature type="compositionally biased region" description="Polar residues" evidence="4">
    <location>
        <begin position="618"/>
        <end position="640"/>
    </location>
</feature>
<dbReference type="CDD" id="cd00067">
    <property type="entry name" value="GAL4"/>
    <property type="match status" value="1"/>
</dbReference>
<keyword evidence="3" id="KW-0539">Nucleus</keyword>
<feature type="domain" description="Zn(2)-C6 fungal-type" evidence="5">
    <location>
        <begin position="31"/>
        <end position="61"/>
    </location>
</feature>
<evidence type="ECO:0000259" key="5">
    <source>
        <dbReference type="PROSITE" id="PS50048"/>
    </source>
</evidence>
<protein>
    <recommendedName>
        <fullName evidence="5">Zn(2)-C6 fungal-type domain-containing protein</fullName>
    </recommendedName>
</protein>
<accession>M2Y5Q1</accession>